<sequence>MTHNLGRVVADGRTLTEASGIDLVPASGPVGPARFVILHFDNVNLTGGAELTVDLGYGQDVFSAGSGATLWTRPADPGAGPIRIRIVGGTGTARLRDYGVGEPSITPGQAPGTSIGSQSNPDVFLHTSPYQEPIYETRLECNPGFAWRNAACSLAPAVPDSVKNRVKAATGIIVEVHDGHVSSCTGTLIGADLFLTARHCLTDPSREDLRSASVTFDYHPNCDGTRPAGHGTRFFKVLGEVASGSPPTGSNPPVSTDWVVLRLDAAPGALPAPLPMRSATLMNGETIFTMHHPNGAAKKTQAGVHDGGTISGFDFAGGSSGSSLFDVNGQVVGGPLASGAGCGVSFAPIANVIAGLSTPPPPPAPMDVMVVLDRSGSMSSSAPPVGRSKLDEAKDAAALFVQLVRENGGDRLGLATYSSTSSIDTQPAATATAKPALVGPPPFTTGTIGAITANGATSIGAGLGSAQLALTGGPADNAILLLTDGLQNTAPTIQEIEPHLGATEINAIGFGSDADIDAALLNRLAHDHGGHFTRALDGLSLRKFFGLAFGNMFESGALTDPDFLLPADKKQSEPHRFDVCGEERITVILGWDDLAAPLRARVSTPSGKVVGDRRIQPVRGRSWLFWRIPLPYESERDGTWQCVVDRVPTGGEFPPPPTDVRYFFLVVCSGGPKLTPLVRRGRVYTGDTVDPMVGLHYRDRTTPHGAQIMLTIDAPGVALGELTTQAKLSAPVVSSDPVGSFHATLQAIAQSAGGTLPVATSTFTVPLFDDGTHGDGAMEPDGIFNNPLPTLTKAEGTYHFRAVATYGDRCRASREAHWSIHVEPGIDPGTTGVVFEGTDDNGVLVITPRDPYGNPIGPGRGHIFEISPIPGVQIRGNAEDRGDGSYGVPVIWDTAITPAPGVVVRQPERDPVILEVPNGKPPSGDCTGVAEDLLECIGLPDPDVKRVRIKKVVVEMDLDQDDCGC</sequence>
<dbReference type="InterPro" id="IPR009003">
    <property type="entry name" value="Peptidase_S1_PA"/>
</dbReference>
<dbReference type="PANTHER" id="PTHR10579:SF43">
    <property type="entry name" value="ZINC FINGER (C3HC4-TYPE RING FINGER) FAMILY PROTEIN"/>
    <property type="match status" value="1"/>
</dbReference>
<reference evidence="2 3" key="1">
    <citation type="submission" date="2020-01" db="EMBL/GenBank/DDBJ databases">
        <title>Genetics and antimicrobial susceptibilities of Nocardia species isolated from the soil; a comparison with species isolated from humans.</title>
        <authorList>
            <person name="Carrasco G."/>
            <person name="Monzon S."/>
            <person name="Sansegundo M."/>
            <person name="Garcia E."/>
            <person name="Garrido N."/>
            <person name="Medina M.J."/>
            <person name="Villalon P."/>
            <person name="Ramirez-Arocha A.C."/>
            <person name="Jimenez P."/>
            <person name="Cuesta I."/>
            <person name="Valdezate S."/>
        </authorList>
    </citation>
    <scope>NUCLEOTIDE SEQUENCE [LARGE SCALE GENOMIC DNA]</scope>
    <source>
        <strain evidence="2 3">CNM20110639</strain>
    </source>
</reference>
<dbReference type="InterPro" id="IPR043504">
    <property type="entry name" value="Peptidase_S1_PA_chymotrypsin"/>
</dbReference>
<dbReference type="InterPro" id="IPR036465">
    <property type="entry name" value="vWFA_dom_sf"/>
</dbReference>
<dbReference type="RefSeq" id="WP_163828682.1">
    <property type="nucleotide sequence ID" value="NZ_JAAGUZ010000017.1"/>
</dbReference>
<feature type="domain" description="VWFA" evidence="1">
    <location>
        <begin position="367"/>
        <end position="548"/>
    </location>
</feature>
<evidence type="ECO:0000313" key="3">
    <source>
        <dbReference type="Proteomes" id="UP000468928"/>
    </source>
</evidence>
<dbReference type="SMART" id="SM00327">
    <property type="entry name" value="VWA"/>
    <property type="match status" value="1"/>
</dbReference>
<protein>
    <submittedName>
        <fullName evidence="2">VWA domain-containing protein</fullName>
    </submittedName>
</protein>
<dbReference type="AlphaFoldDB" id="A0A6P1D631"/>
<dbReference type="Proteomes" id="UP000468928">
    <property type="component" value="Unassembled WGS sequence"/>
</dbReference>
<comment type="caution">
    <text evidence="2">The sequence shown here is derived from an EMBL/GenBank/DDBJ whole genome shotgun (WGS) entry which is preliminary data.</text>
</comment>
<gene>
    <name evidence="2" type="ORF">GV789_08470</name>
</gene>
<evidence type="ECO:0000259" key="1">
    <source>
        <dbReference type="PROSITE" id="PS50234"/>
    </source>
</evidence>
<dbReference type="InterPro" id="IPR002035">
    <property type="entry name" value="VWF_A"/>
</dbReference>
<dbReference type="Gene3D" id="2.40.10.10">
    <property type="entry name" value="Trypsin-like serine proteases"/>
    <property type="match status" value="2"/>
</dbReference>
<dbReference type="SUPFAM" id="SSF53300">
    <property type="entry name" value="vWA-like"/>
    <property type="match status" value="1"/>
</dbReference>
<dbReference type="Gene3D" id="3.40.50.410">
    <property type="entry name" value="von Willebrand factor, type A domain"/>
    <property type="match status" value="1"/>
</dbReference>
<dbReference type="InterPro" id="IPR051266">
    <property type="entry name" value="CLCR"/>
</dbReference>
<organism evidence="2 3">
    <name type="scientific">Nocardia cyriacigeorgica</name>
    <dbReference type="NCBI Taxonomy" id="135487"/>
    <lineage>
        <taxon>Bacteria</taxon>
        <taxon>Bacillati</taxon>
        <taxon>Actinomycetota</taxon>
        <taxon>Actinomycetes</taxon>
        <taxon>Mycobacteriales</taxon>
        <taxon>Nocardiaceae</taxon>
        <taxon>Nocardia</taxon>
    </lineage>
</organism>
<dbReference type="Pfam" id="PF13365">
    <property type="entry name" value="Trypsin_2"/>
    <property type="match status" value="1"/>
</dbReference>
<proteinExistence type="predicted"/>
<evidence type="ECO:0000313" key="2">
    <source>
        <dbReference type="EMBL" id="NEW44490.1"/>
    </source>
</evidence>
<accession>A0A6P1D631</accession>
<dbReference type="EMBL" id="JAAGUZ010000017">
    <property type="protein sequence ID" value="NEW44490.1"/>
    <property type="molecule type" value="Genomic_DNA"/>
</dbReference>
<dbReference type="Pfam" id="PF13519">
    <property type="entry name" value="VWA_2"/>
    <property type="match status" value="1"/>
</dbReference>
<dbReference type="PROSITE" id="PS50234">
    <property type="entry name" value="VWFA"/>
    <property type="match status" value="1"/>
</dbReference>
<name>A0A6P1D631_9NOCA</name>
<dbReference type="SUPFAM" id="SSF50494">
    <property type="entry name" value="Trypsin-like serine proteases"/>
    <property type="match status" value="1"/>
</dbReference>
<dbReference type="CDD" id="cd00198">
    <property type="entry name" value="vWFA"/>
    <property type="match status" value="1"/>
</dbReference>
<dbReference type="PANTHER" id="PTHR10579">
    <property type="entry name" value="CALCIUM-ACTIVATED CHLORIDE CHANNEL REGULATOR"/>
    <property type="match status" value="1"/>
</dbReference>